<keyword evidence="3" id="KW-1185">Reference proteome</keyword>
<dbReference type="EMBL" id="CP053189">
    <property type="protein sequence ID" value="QJS13222.1"/>
    <property type="molecule type" value="Genomic_DNA"/>
</dbReference>
<evidence type="ECO:0000313" key="2">
    <source>
        <dbReference type="EMBL" id="QJS13222.1"/>
    </source>
</evidence>
<dbReference type="KEGG" id="sarg:HKX69_30050"/>
<feature type="region of interest" description="Disordered" evidence="1">
    <location>
        <begin position="1"/>
        <end position="33"/>
    </location>
</feature>
<protein>
    <submittedName>
        <fullName evidence="2">Uncharacterized protein</fullName>
    </submittedName>
</protein>
<proteinExistence type="predicted"/>
<accession>A0A6M4PQM5</accession>
<gene>
    <name evidence="2" type="ORF">HKX69_30050</name>
</gene>
<evidence type="ECO:0000256" key="1">
    <source>
        <dbReference type="SAM" id="MobiDB-lite"/>
    </source>
</evidence>
<organism evidence="2 3">
    <name type="scientific">Streptomyces argyrophylli</name>
    <dbReference type="NCBI Taxonomy" id="2726118"/>
    <lineage>
        <taxon>Bacteria</taxon>
        <taxon>Bacillati</taxon>
        <taxon>Actinomycetota</taxon>
        <taxon>Actinomycetes</taxon>
        <taxon>Kitasatosporales</taxon>
        <taxon>Streptomycetaceae</taxon>
        <taxon>Streptomyces</taxon>
    </lineage>
</organism>
<dbReference type="Proteomes" id="UP000502641">
    <property type="component" value="Chromosome"/>
</dbReference>
<evidence type="ECO:0000313" key="3">
    <source>
        <dbReference type="Proteomes" id="UP000502641"/>
    </source>
</evidence>
<dbReference type="AlphaFoldDB" id="A0A6M4PQM5"/>
<feature type="compositionally biased region" description="Low complexity" evidence="1">
    <location>
        <begin position="9"/>
        <end position="33"/>
    </location>
</feature>
<name>A0A6M4PQM5_9ACTN</name>
<dbReference type="RefSeq" id="WP_171158562.1">
    <property type="nucleotide sequence ID" value="NZ_CP053189.1"/>
</dbReference>
<reference evidence="2 3" key="1">
    <citation type="submission" date="2020-05" db="EMBL/GenBank/DDBJ databases">
        <authorList>
            <person name="Li K."/>
        </authorList>
    </citation>
    <scope>NUCLEOTIDE SEQUENCE [LARGE SCALE GENOMIC DNA]</scope>
    <source>
        <strain evidence="3">jing01</strain>
    </source>
</reference>
<sequence length="103" mass="11019">MRNTQQRGPASTPNPATPPATGHATQSSVAAGADGSAAMIAAIREKWASEHTRRTQAFLAIREHLQEQPSAQAVRTAARLWCRDITHLADDVVAAMNSTETTE</sequence>